<dbReference type="PANTHER" id="PTHR13683">
    <property type="entry name" value="ASPARTYL PROTEASES"/>
    <property type="match status" value="1"/>
</dbReference>
<dbReference type="GO" id="GO:0004190">
    <property type="term" value="F:aspartic-type endopeptidase activity"/>
    <property type="evidence" value="ECO:0007669"/>
    <property type="project" value="InterPro"/>
</dbReference>
<accession>A0AAP0ETR0</accession>
<gene>
    <name evidence="4" type="ORF">Syun_025165</name>
</gene>
<dbReference type="GO" id="GO:0006508">
    <property type="term" value="P:proteolysis"/>
    <property type="evidence" value="ECO:0007669"/>
    <property type="project" value="InterPro"/>
</dbReference>
<dbReference type="SUPFAM" id="SSF50630">
    <property type="entry name" value="Acid proteases"/>
    <property type="match status" value="1"/>
</dbReference>
<comment type="similarity">
    <text evidence="1">Belongs to the peptidase A1 family.</text>
</comment>
<evidence type="ECO:0000256" key="2">
    <source>
        <dbReference type="PIRSR" id="PIRSR601461-1"/>
    </source>
</evidence>
<proteinExistence type="inferred from homology"/>
<dbReference type="InterPro" id="IPR001969">
    <property type="entry name" value="Aspartic_peptidase_AS"/>
</dbReference>
<protein>
    <recommendedName>
        <fullName evidence="3">Peptidase A1 domain-containing protein</fullName>
    </recommendedName>
</protein>
<dbReference type="Pfam" id="PF14541">
    <property type="entry name" value="TAXi_C"/>
    <property type="match status" value="1"/>
</dbReference>
<evidence type="ECO:0000259" key="3">
    <source>
        <dbReference type="PROSITE" id="PS51767"/>
    </source>
</evidence>
<dbReference type="Proteomes" id="UP001420932">
    <property type="component" value="Unassembled WGS sequence"/>
</dbReference>
<feature type="active site" evidence="2">
    <location>
        <position position="94"/>
    </location>
</feature>
<dbReference type="InterPro" id="IPR032861">
    <property type="entry name" value="TAXi_N"/>
</dbReference>
<keyword evidence="5" id="KW-1185">Reference proteome</keyword>
<dbReference type="CDD" id="cd05472">
    <property type="entry name" value="cnd41_like"/>
    <property type="match status" value="1"/>
</dbReference>
<dbReference type="EMBL" id="JBBNAF010000011">
    <property type="protein sequence ID" value="KAK9098120.1"/>
    <property type="molecule type" value="Genomic_DNA"/>
</dbReference>
<dbReference type="Gene3D" id="2.40.70.10">
    <property type="entry name" value="Acid Proteases"/>
    <property type="match status" value="2"/>
</dbReference>
<reference evidence="4 5" key="1">
    <citation type="submission" date="2024-01" db="EMBL/GenBank/DDBJ databases">
        <title>Genome assemblies of Stephania.</title>
        <authorList>
            <person name="Yang L."/>
        </authorList>
    </citation>
    <scope>NUCLEOTIDE SEQUENCE [LARGE SCALE GENOMIC DNA]</scope>
    <source>
        <strain evidence="4">YNDBR</strain>
        <tissue evidence="4">Leaf</tissue>
    </source>
</reference>
<dbReference type="PANTHER" id="PTHR13683:SF827">
    <property type="entry name" value="PEPTIDASE A1 DOMAIN-CONTAINING PROTEIN"/>
    <property type="match status" value="1"/>
</dbReference>
<dbReference type="InterPro" id="IPR033873">
    <property type="entry name" value="CND41-like"/>
</dbReference>
<name>A0AAP0ETR0_9MAGN</name>
<dbReference type="InterPro" id="IPR032799">
    <property type="entry name" value="TAXi_C"/>
</dbReference>
<dbReference type="PROSITE" id="PS51767">
    <property type="entry name" value="PEPTIDASE_A1"/>
    <property type="match status" value="1"/>
</dbReference>
<sequence length="426" mass="46769">MAGKNNGAIIFEMKHWDYCHGQFKNWDEKVENRLAFDESRVKSLQLHIRNAVDSAKIEVENNTQIPLTSGIKLQTLNYIVTVQLGGRKMTVIVDTGSDLTWVQCTPCVFCYDQLDPLFNPSLSRSYQSILCNSSTCQSLQFATGYSGICSTNQPACNYVVNYGDGSYTRGELARDQLNLSSTLVEGFIFGCGRSNKGLFGGASGIMGLGRNQLSLTSQLSPIFGGVFSYCLPSTDADGSGSLMLGSDSSLYKNFTPIIYTNLITNPQLSNFYILNLTGISIGGVALEDPAAFGKNGILIDSGTVISRLVPSVYNAMKTEFLKQFSGYPPAPAFSILDTCFNLTDYSEVDIPTLQLKFENDVDVNVDVTGMLYFVKADASHVCLAITSLSYEDEIQIFGNYQQKNLRIVYDTKQSKLGFAKEICSYT</sequence>
<dbReference type="FunFam" id="2.40.70.10:FF:000021">
    <property type="entry name" value="Aspartyl protease AED1"/>
    <property type="match status" value="1"/>
</dbReference>
<dbReference type="InterPro" id="IPR033121">
    <property type="entry name" value="PEPTIDASE_A1"/>
</dbReference>
<evidence type="ECO:0000256" key="1">
    <source>
        <dbReference type="ARBA" id="ARBA00007447"/>
    </source>
</evidence>
<dbReference type="FunFam" id="2.40.70.10:FF:000049">
    <property type="entry name" value="Aspartyl protease AED1"/>
    <property type="match status" value="1"/>
</dbReference>
<dbReference type="InterPro" id="IPR001461">
    <property type="entry name" value="Aspartic_peptidase_A1"/>
</dbReference>
<dbReference type="Pfam" id="PF14543">
    <property type="entry name" value="TAXi_N"/>
    <property type="match status" value="1"/>
</dbReference>
<feature type="domain" description="Peptidase A1" evidence="3">
    <location>
        <begin position="78"/>
        <end position="419"/>
    </location>
</feature>
<dbReference type="AlphaFoldDB" id="A0AAP0ETR0"/>
<feature type="active site" evidence="2">
    <location>
        <position position="300"/>
    </location>
</feature>
<evidence type="ECO:0000313" key="5">
    <source>
        <dbReference type="Proteomes" id="UP001420932"/>
    </source>
</evidence>
<organism evidence="4 5">
    <name type="scientific">Stephania yunnanensis</name>
    <dbReference type="NCBI Taxonomy" id="152371"/>
    <lineage>
        <taxon>Eukaryota</taxon>
        <taxon>Viridiplantae</taxon>
        <taxon>Streptophyta</taxon>
        <taxon>Embryophyta</taxon>
        <taxon>Tracheophyta</taxon>
        <taxon>Spermatophyta</taxon>
        <taxon>Magnoliopsida</taxon>
        <taxon>Ranunculales</taxon>
        <taxon>Menispermaceae</taxon>
        <taxon>Menispermoideae</taxon>
        <taxon>Cissampelideae</taxon>
        <taxon>Stephania</taxon>
    </lineage>
</organism>
<dbReference type="InterPro" id="IPR021109">
    <property type="entry name" value="Peptidase_aspartic_dom_sf"/>
</dbReference>
<evidence type="ECO:0000313" key="4">
    <source>
        <dbReference type="EMBL" id="KAK9098120.1"/>
    </source>
</evidence>
<dbReference type="PROSITE" id="PS00141">
    <property type="entry name" value="ASP_PROTEASE"/>
    <property type="match status" value="1"/>
</dbReference>
<comment type="caution">
    <text evidence="4">The sequence shown here is derived from an EMBL/GenBank/DDBJ whole genome shotgun (WGS) entry which is preliminary data.</text>
</comment>